<keyword evidence="2" id="KW-1185">Reference proteome</keyword>
<dbReference type="EMBL" id="FQZY01000010">
    <property type="protein sequence ID" value="SHJ51738.1"/>
    <property type="molecule type" value="Genomic_DNA"/>
</dbReference>
<dbReference type="InterPro" id="IPR015037">
    <property type="entry name" value="DUF1919"/>
</dbReference>
<dbReference type="SUPFAM" id="SSF142795">
    <property type="entry name" value="CAC2185-like"/>
    <property type="match status" value="1"/>
</dbReference>
<protein>
    <submittedName>
        <fullName evidence="1">Uncharacterized protein, DUF1919 family</fullName>
    </submittedName>
</protein>
<evidence type="ECO:0000313" key="2">
    <source>
        <dbReference type="Proteomes" id="UP000184301"/>
    </source>
</evidence>
<reference evidence="1 2" key="1">
    <citation type="submission" date="2016-11" db="EMBL/GenBank/DDBJ databases">
        <authorList>
            <person name="Jaros S."/>
            <person name="Januszkiewicz K."/>
            <person name="Wedrychowicz H."/>
        </authorList>
    </citation>
    <scope>NUCLEOTIDE SEQUENCE [LARGE SCALE GENOMIC DNA]</scope>
    <source>
        <strain evidence="1 2">DSM 15480</strain>
    </source>
</reference>
<gene>
    <name evidence="1" type="ORF">SAMN02745243_00777</name>
</gene>
<proteinExistence type="predicted"/>
<dbReference type="Pfam" id="PF08942">
    <property type="entry name" value="DUF1919"/>
    <property type="match status" value="1"/>
</dbReference>
<dbReference type="RefSeq" id="WP_073105401.1">
    <property type="nucleotide sequence ID" value="NZ_FQZY01000010.1"/>
</dbReference>
<dbReference type="AlphaFoldDB" id="A0A1M6JYJ7"/>
<evidence type="ECO:0000313" key="1">
    <source>
        <dbReference type="EMBL" id="SHJ51738.1"/>
    </source>
</evidence>
<dbReference type="STRING" id="1121950.SAMN02745243_00777"/>
<dbReference type="InterPro" id="IPR037226">
    <property type="entry name" value="CAC2185-like_sf"/>
</dbReference>
<dbReference type="Proteomes" id="UP000184301">
    <property type="component" value="Unassembled WGS sequence"/>
</dbReference>
<dbReference type="OrthoDB" id="6636518at2"/>
<sequence length="211" mass="24967">MKAIYRGVIATIGKMNRKKWRNAAEKKRLQNTDFTILCNNCIGGVISHDMGLRFLSPTVNLYIRPFDFVKMLKNLDYYLSADIVECESTLPYPVGKLDDIIIFFKHFKTIDEAREKWDDRKKRINWDNVYVMMTDRWCCPYSTLQEFENLPFKNKVCFTLKEYPEFASCRQVTKWHDKGCVGVITNVVGATGKRMYQYAKQFDYITWLNKK</sequence>
<accession>A0A1M6JYJ7</accession>
<name>A0A1M6JYJ7_9FIRM</name>
<organism evidence="1 2">
    <name type="scientific">Hespellia stercorisuis DSM 15480</name>
    <dbReference type="NCBI Taxonomy" id="1121950"/>
    <lineage>
        <taxon>Bacteria</taxon>
        <taxon>Bacillati</taxon>
        <taxon>Bacillota</taxon>
        <taxon>Clostridia</taxon>
        <taxon>Lachnospirales</taxon>
        <taxon>Lachnospiraceae</taxon>
        <taxon>Hespellia</taxon>
    </lineage>
</organism>